<dbReference type="AlphaFoldDB" id="A0A9Q1J8V0"/>
<comment type="caution">
    <text evidence="1">The sequence shown here is derived from an EMBL/GenBank/DDBJ whole genome shotgun (WGS) entry which is preliminary data.</text>
</comment>
<dbReference type="Proteomes" id="UP001152622">
    <property type="component" value="Chromosome 2"/>
</dbReference>
<gene>
    <name evidence="1" type="ORF">SKAU_G00053260</name>
</gene>
<sequence>MKNSLKGSWLRGRSSSVEGRWQRSQARPLPVAPVVDSALGPCTLWCPIECPQPKARKRPAVCNGTDARLRFLLALFRRRNSLEQSLLEPLFTPNPSYAVRRRFSGSLHLPPLSRRHSTQDARRMLDLEAFSKLARSRLAAKSLDKITDEAREGRGMGQEIRIRSPSGGRMGAQLALFRSLYPSLWICSATVHIVCRPRKRAR</sequence>
<evidence type="ECO:0000313" key="1">
    <source>
        <dbReference type="EMBL" id="KAJ8374746.1"/>
    </source>
</evidence>
<name>A0A9Q1J8V0_SYNKA</name>
<keyword evidence="2" id="KW-1185">Reference proteome</keyword>
<dbReference type="OrthoDB" id="8935983at2759"/>
<dbReference type="EMBL" id="JAINUF010000002">
    <property type="protein sequence ID" value="KAJ8374746.1"/>
    <property type="molecule type" value="Genomic_DNA"/>
</dbReference>
<accession>A0A9Q1J8V0</accession>
<proteinExistence type="predicted"/>
<reference evidence="1" key="1">
    <citation type="journal article" date="2023" name="Science">
        <title>Genome structures resolve the early diversification of teleost fishes.</title>
        <authorList>
            <person name="Parey E."/>
            <person name="Louis A."/>
            <person name="Montfort J."/>
            <person name="Bouchez O."/>
            <person name="Roques C."/>
            <person name="Iampietro C."/>
            <person name="Lluch J."/>
            <person name="Castinel A."/>
            <person name="Donnadieu C."/>
            <person name="Desvignes T."/>
            <person name="Floi Bucao C."/>
            <person name="Jouanno E."/>
            <person name="Wen M."/>
            <person name="Mejri S."/>
            <person name="Dirks R."/>
            <person name="Jansen H."/>
            <person name="Henkel C."/>
            <person name="Chen W.J."/>
            <person name="Zahm M."/>
            <person name="Cabau C."/>
            <person name="Klopp C."/>
            <person name="Thompson A.W."/>
            <person name="Robinson-Rechavi M."/>
            <person name="Braasch I."/>
            <person name="Lecointre G."/>
            <person name="Bobe J."/>
            <person name="Postlethwait J.H."/>
            <person name="Berthelot C."/>
            <person name="Roest Crollius H."/>
            <person name="Guiguen Y."/>
        </authorList>
    </citation>
    <scope>NUCLEOTIDE SEQUENCE</scope>
    <source>
        <strain evidence="1">WJC10195</strain>
    </source>
</reference>
<organism evidence="1 2">
    <name type="scientific">Synaphobranchus kaupii</name>
    <name type="common">Kaup's arrowtooth eel</name>
    <dbReference type="NCBI Taxonomy" id="118154"/>
    <lineage>
        <taxon>Eukaryota</taxon>
        <taxon>Metazoa</taxon>
        <taxon>Chordata</taxon>
        <taxon>Craniata</taxon>
        <taxon>Vertebrata</taxon>
        <taxon>Euteleostomi</taxon>
        <taxon>Actinopterygii</taxon>
        <taxon>Neopterygii</taxon>
        <taxon>Teleostei</taxon>
        <taxon>Anguilliformes</taxon>
        <taxon>Synaphobranchidae</taxon>
        <taxon>Synaphobranchus</taxon>
    </lineage>
</organism>
<evidence type="ECO:0000313" key="2">
    <source>
        <dbReference type="Proteomes" id="UP001152622"/>
    </source>
</evidence>
<protein>
    <submittedName>
        <fullName evidence="1">Uncharacterized protein</fullName>
    </submittedName>
</protein>